<accession>A0A5D2CWS6</accession>
<dbReference type="Proteomes" id="UP000323506">
    <property type="component" value="Chromosome D04"/>
</dbReference>
<evidence type="ECO:0000313" key="2">
    <source>
        <dbReference type="Proteomes" id="UP000323506"/>
    </source>
</evidence>
<protein>
    <submittedName>
        <fullName evidence="1">Uncharacterized protein</fullName>
    </submittedName>
</protein>
<dbReference type="AlphaFoldDB" id="A0A5D2CWS6"/>
<organism evidence="1 2">
    <name type="scientific">Gossypium darwinii</name>
    <name type="common">Darwin's cotton</name>
    <name type="synonym">Gossypium barbadense var. darwinii</name>
    <dbReference type="NCBI Taxonomy" id="34276"/>
    <lineage>
        <taxon>Eukaryota</taxon>
        <taxon>Viridiplantae</taxon>
        <taxon>Streptophyta</taxon>
        <taxon>Embryophyta</taxon>
        <taxon>Tracheophyta</taxon>
        <taxon>Spermatophyta</taxon>
        <taxon>Magnoliopsida</taxon>
        <taxon>eudicotyledons</taxon>
        <taxon>Gunneridae</taxon>
        <taxon>Pentapetalae</taxon>
        <taxon>rosids</taxon>
        <taxon>malvids</taxon>
        <taxon>Malvales</taxon>
        <taxon>Malvaceae</taxon>
        <taxon>Malvoideae</taxon>
        <taxon>Gossypium</taxon>
    </lineage>
</organism>
<gene>
    <name evidence="1" type="ORF">ES288_D04G080900v1</name>
</gene>
<evidence type="ECO:0000313" key="1">
    <source>
        <dbReference type="EMBL" id="TYG73188.1"/>
    </source>
</evidence>
<name>A0A5D2CWS6_GOSDA</name>
<proteinExistence type="predicted"/>
<sequence length="121" mass="13680">MAISKKSYALAIFFRFISSSSTSFNQNFVAISLLDPVFFSRLSHQRKRWSEDSTSLCSDLTAVEITHKAQKKYSDLLLCTSAEYPGHCLNTWKLSSSAEQYRGHLTLVVTLLYLILTSEGM</sequence>
<keyword evidence="2" id="KW-1185">Reference proteome</keyword>
<reference evidence="1 2" key="1">
    <citation type="submission" date="2019-06" db="EMBL/GenBank/DDBJ databases">
        <title>WGS assembly of Gossypium darwinii.</title>
        <authorList>
            <person name="Chen Z.J."/>
            <person name="Sreedasyam A."/>
            <person name="Ando A."/>
            <person name="Song Q."/>
            <person name="De L."/>
            <person name="Hulse-Kemp A."/>
            <person name="Ding M."/>
            <person name="Ye W."/>
            <person name="Kirkbride R."/>
            <person name="Jenkins J."/>
            <person name="Plott C."/>
            <person name="Lovell J."/>
            <person name="Lin Y.-M."/>
            <person name="Vaughn R."/>
            <person name="Liu B."/>
            <person name="Li W."/>
            <person name="Simpson S."/>
            <person name="Scheffler B."/>
            <person name="Saski C."/>
            <person name="Grover C."/>
            <person name="Hu G."/>
            <person name="Conover J."/>
            <person name="Carlson J."/>
            <person name="Shu S."/>
            <person name="Boston L."/>
            <person name="Williams M."/>
            <person name="Peterson D."/>
            <person name="Mcgee K."/>
            <person name="Jones D."/>
            <person name="Wendel J."/>
            <person name="Stelly D."/>
            <person name="Grimwood J."/>
            <person name="Schmutz J."/>
        </authorList>
    </citation>
    <scope>NUCLEOTIDE SEQUENCE [LARGE SCALE GENOMIC DNA]</scope>
    <source>
        <strain evidence="1">1808015.09</strain>
    </source>
</reference>
<dbReference type="EMBL" id="CM017704">
    <property type="protein sequence ID" value="TYG73188.1"/>
    <property type="molecule type" value="Genomic_DNA"/>
</dbReference>